<name>A0A934RGJ8_9BACT</name>
<organism evidence="1 2">
    <name type="scientific">Haloferula rosea</name>
    <dbReference type="NCBI Taxonomy" id="490093"/>
    <lineage>
        <taxon>Bacteria</taxon>
        <taxon>Pseudomonadati</taxon>
        <taxon>Verrucomicrobiota</taxon>
        <taxon>Verrucomicrobiia</taxon>
        <taxon>Verrucomicrobiales</taxon>
        <taxon>Verrucomicrobiaceae</taxon>
        <taxon>Haloferula</taxon>
    </lineage>
</organism>
<evidence type="ECO:0000313" key="1">
    <source>
        <dbReference type="EMBL" id="MBK1829062.1"/>
    </source>
</evidence>
<accession>A0A934RGJ8</accession>
<dbReference type="AlphaFoldDB" id="A0A934RGJ8"/>
<dbReference type="RefSeq" id="WP_200283577.1">
    <property type="nucleotide sequence ID" value="NZ_JAENII010000034.1"/>
</dbReference>
<dbReference type="EMBL" id="JAENII010000034">
    <property type="protein sequence ID" value="MBK1829062.1"/>
    <property type="molecule type" value="Genomic_DNA"/>
</dbReference>
<keyword evidence="2" id="KW-1185">Reference proteome</keyword>
<proteinExistence type="predicted"/>
<gene>
    <name evidence="1" type="ORF">JIN81_18670</name>
</gene>
<evidence type="ECO:0000313" key="2">
    <source>
        <dbReference type="Proteomes" id="UP000658278"/>
    </source>
</evidence>
<reference evidence="1" key="1">
    <citation type="submission" date="2021-01" db="EMBL/GenBank/DDBJ databases">
        <title>Modified the classification status of verrucomicrobia.</title>
        <authorList>
            <person name="Feng X."/>
        </authorList>
    </citation>
    <scope>NUCLEOTIDE SEQUENCE</scope>
    <source>
        <strain evidence="1">KCTC 22201</strain>
    </source>
</reference>
<protein>
    <submittedName>
        <fullName evidence="1">Uncharacterized protein</fullName>
    </submittedName>
</protein>
<dbReference type="Proteomes" id="UP000658278">
    <property type="component" value="Unassembled WGS sequence"/>
</dbReference>
<comment type="caution">
    <text evidence="1">The sequence shown here is derived from an EMBL/GenBank/DDBJ whole genome shotgun (WGS) entry which is preliminary data.</text>
</comment>
<sequence>MNQVSGEVTAVAIATSPGTNPDTLKTTLTFSAVGNVDIYASDDLVTWGSPLATDVASSPFEEDNLTSGRRFYLVLLTGSPAP</sequence>